<keyword evidence="4" id="KW-1185">Reference proteome</keyword>
<keyword evidence="2" id="KW-1133">Transmembrane helix</keyword>
<evidence type="ECO:0000313" key="4">
    <source>
        <dbReference type="Proteomes" id="UP001294412"/>
    </source>
</evidence>
<evidence type="ECO:0000256" key="1">
    <source>
        <dbReference type="SAM" id="MobiDB-lite"/>
    </source>
</evidence>
<comment type="caution">
    <text evidence="3">The sequence shown here is derived from an EMBL/GenBank/DDBJ whole genome shotgun (WGS) entry which is preliminary data.</text>
</comment>
<reference evidence="3 4" key="1">
    <citation type="submission" date="2023-12" db="EMBL/GenBank/DDBJ databases">
        <title>Description of Novel Strain Fulvimarina sp. 2208YS6-2-32 isolated from Uroteuthis (Photololigo) edulis.</title>
        <authorList>
            <person name="Park J.-S."/>
        </authorList>
    </citation>
    <scope>NUCLEOTIDE SEQUENCE [LARGE SCALE GENOMIC DNA]</scope>
    <source>
        <strain evidence="3 4">2208YS6-2-32</strain>
    </source>
</reference>
<keyword evidence="2" id="KW-0472">Membrane</keyword>
<sequence length="177" mass="19719">MTLADFASTIAAVASCVGAYFVVMQWVNQVIASATVEWRQPMARERDQYDPDDKGEPDLDSPLIAELHLTVTNKTTGALYIERFDVETIGSPPQSFDVKEQIPPGESRTYREDLSTDWSSPDWSRRNLSSAVSISLISRRQSFASLALKKTLKTHMHDVKVAHNVTKTKAVSLESMS</sequence>
<dbReference type="EMBL" id="JAXLPB010000001">
    <property type="protein sequence ID" value="MDY8108293.1"/>
    <property type="molecule type" value="Genomic_DNA"/>
</dbReference>
<proteinExistence type="predicted"/>
<evidence type="ECO:0000256" key="2">
    <source>
        <dbReference type="SAM" id="Phobius"/>
    </source>
</evidence>
<feature type="transmembrane region" description="Helical" evidence="2">
    <location>
        <begin position="6"/>
        <end position="23"/>
    </location>
</feature>
<keyword evidence="2" id="KW-0812">Transmembrane</keyword>
<protein>
    <submittedName>
        <fullName evidence="3">Uncharacterized protein</fullName>
    </submittedName>
</protein>
<dbReference type="RefSeq" id="WP_322185742.1">
    <property type="nucleotide sequence ID" value="NZ_JAXLPB010000001.1"/>
</dbReference>
<feature type="region of interest" description="Disordered" evidence="1">
    <location>
        <begin position="94"/>
        <end position="115"/>
    </location>
</feature>
<gene>
    <name evidence="3" type="ORF">U0C82_03900</name>
</gene>
<evidence type="ECO:0000313" key="3">
    <source>
        <dbReference type="EMBL" id="MDY8108293.1"/>
    </source>
</evidence>
<dbReference type="Proteomes" id="UP001294412">
    <property type="component" value="Unassembled WGS sequence"/>
</dbReference>
<organism evidence="3 4">
    <name type="scientific">Fulvimarina uroteuthidis</name>
    <dbReference type="NCBI Taxonomy" id="3098149"/>
    <lineage>
        <taxon>Bacteria</taxon>
        <taxon>Pseudomonadati</taxon>
        <taxon>Pseudomonadota</taxon>
        <taxon>Alphaproteobacteria</taxon>
        <taxon>Hyphomicrobiales</taxon>
        <taxon>Aurantimonadaceae</taxon>
        <taxon>Fulvimarina</taxon>
    </lineage>
</organism>
<accession>A0ABU5I0K5</accession>
<name>A0ABU5I0K5_9HYPH</name>